<organism evidence="2 3">
    <name type="scientific">Asprobacillus argus</name>
    <dbReference type="NCBI Taxonomy" id="3076534"/>
    <lineage>
        <taxon>Bacteria</taxon>
        <taxon>Pseudomonadati</taxon>
        <taxon>Bacteroidota</taxon>
        <taxon>Flavobacteriia</taxon>
        <taxon>Flavobacteriales</taxon>
        <taxon>Flavobacteriaceae</taxon>
        <taxon>Asprobacillus</taxon>
    </lineage>
</organism>
<dbReference type="InterPro" id="IPR020459">
    <property type="entry name" value="AMP-binding"/>
</dbReference>
<dbReference type="InterPro" id="IPR010071">
    <property type="entry name" value="AA_adenyl_dom"/>
</dbReference>
<dbReference type="PANTHER" id="PTHR45527:SF1">
    <property type="entry name" value="FATTY ACID SYNTHASE"/>
    <property type="match status" value="1"/>
</dbReference>
<dbReference type="EMBL" id="JAVTTO010000001">
    <property type="protein sequence ID" value="MDT7830900.1"/>
    <property type="molecule type" value="Genomic_DNA"/>
</dbReference>
<comment type="caution">
    <text evidence="2">The sequence shown here is derived from an EMBL/GenBank/DDBJ whole genome shotgun (WGS) entry which is preliminary data.</text>
</comment>
<dbReference type="Pfam" id="PF00501">
    <property type="entry name" value="AMP-binding"/>
    <property type="match status" value="1"/>
</dbReference>
<dbReference type="RefSeq" id="WP_349240156.1">
    <property type="nucleotide sequence ID" value="NZ_JAVTTO010000001.1"/>
</dbReference>
<dbReference type="Gene3D" id="3.30.300.30">
    <property type="match status" value="1"/>
</dbReference>
<evidence type="ECO:0000313" key="3">
    <source>
        <dbReference type="Proteomes" id="UP001257277"/>
    </source>
</evidence>
<sequence>MQDSLKDKLKNLSPDQIRKLLASRNKSGGGTVKKEFEKMPRNPERRYPLSRAQERIWFLSYLFKNSSLYNIPIAVKLYKDVSEETLRIALQQAVIKNEILRTTFHEENGSVFQRIHESYTPTLSYEDISSNNTDKDKEVEAIALAHSAIQFDLTELPLFSAKLVKLAKNEFVLFLNLQHIISDGWTNALLSNDLNLDAQSARLSPQKEYGYIDFVKWEQDWMRSETYREQIRFWKEKLSDLPTTARFTRDFYTTTDSYEGSLLVYDFPDETWQKIHSFCKNNNYTAFQFFLVCFSVVTSVYTQEKDLIIGTPVANRNARYFHKTYGLFFNSLPMRLQVDMNISFYELMKRSIENVNQYMNRQEVPFTEIIKAVNPKRNLEENVLFNTHFAYQHFPKKNKEDEYAMLPIDYKMSKFDVNLWVEVAGDDCKLSLTYKNTRISKAKIERFLKHYQHLIDSVIENPEQLIRKQTVFPKNEISVLSGKNVDHSEESWLELFYTSLKKSPNAIAVVDSNEETTYSELNRKANALAALFQQKGINERGVVILDTGRNTTFIIGIIACFKSGITYLPIDSNIPEERLNYIVRDSKASAIFSNKKIEDILCISINELIDKSLDDEINITLKKNDIAYIIYTSGTTGKPKGVQVSHSALLNYTKGMKDVLNDNQLQTFAHVSAIQADLGNTAIFLALGAGAALLLPSEDMIVDPLLLRNFFKSYPADVLKIVPSHLEAFSEQISDILPIKLLICGGEAMSSSLLAKLKDSGPEKLRVINHYGPTETTIGVLTHELDMHQMEYPIPVGKPLHNTTICLMDEYAQPVPVGVEGEIYISGNNLANAYINDSVLTSEKFLELEGNRFYKTGDRGVINNVGNLLFLGRSDSQVKINGFRIELREIESILKSHDDIENTCVFLNDDDKIFAAVQSSNELTSNTLVSYMKRYVSELFVPTFSFVESIPLTSNGKIDYQQLKEFAIHVKEDDIEIGPRDFFEIKLLEFYKELFPTTAISIEDSFFDVGGHSLLAIQLMSKINIAFNSELVIANLFSHSSIKELAGLLRNNSKGLTTTQNPIALVDNQQEEKSVWIHPAGGNVMCYYPIATALSSEMDTFSFDYTYPKDDSSKLSLEELASSYFKTLLEQEFTSNLVLAGWSMGALIAHQMACLFTQENTKIPLVLLDQPATSIGKDEDVSYKDRLFTYLNKVHIFTSGQFDRRIIEKDTVDHQGILDEFIRVQLTPEETTLENFKIFLDTLVMHNEIVTEFVPRKYEGPVLLLKASENLMVDKNPLVETEDLGWKNYCSNLTIMHVPGNHITMMNTENSKVIASTIQHWLQKQTKI</sequence>
<dbReference type="Gene3D" id="3.40.50.1820">
    <property type="entry name" value="alpha/beta hydrolase"/>
    <property type="match status" value="1"/>
</dbReference>
<dbReference type="InterPro" id="IPR001031">
    <property type="entry name" value="Thioesterase"/>
</dbReference>
<dbReference type="CDD" id="cd19531">
    <property type="entry name" value="LCL_NRPS-like"/>
    <property type="match status" value="1"/>
</dbReference>
<dbReference type="PRINTS" id="PR00154">
    <property type="entry name" value="AMPBINDING"/>
</dbReference>
<dbReference type="InterPro" id="IPR036736">
    <property type="entry name" value="ACP-like_sf"/>
</dbReference>
<dbReference type="InterPro" id="IPR020802">
    <property type="entry name" value="TesA-like"/>
</dbReference>
<dbReference type="PROSITE" id="PS00455">
    <property type="entry name" value="AMP_BINDING"/>
    <property type="match status" value="1"/>
</dbReference>
<dbReference type="InterPro" id="IPR023213">
    <property type="entry name" value="CAT-like_dom_sf"/>
</dbReference>
<name>A0ABU3LAZ4_9FLAO</name>
<dbReference type="SUPFAM" id="SSF47336">
    <property type="entry name" value="ACP-like"/>
    <property type="match status" value="1"/>
</dbReference>
<dbReference type="InterPro" id="IPR042099">
    <property type="entry name" value="ANL_N_sf"/>
</dbReference>
<evidence type="ECO:0000313" key="2">
    <source>
        <dbReference type="EMBL" id="MDT7830900.1"/>
    </source>
</evidence>
<dbReference type="InterPro" id="IPR001242">
    <property type="entry name" value="Condensation_dom"/>
</dbReference>
<dbReference type="Gene3D" id="3.30.559.30">
    <property type="entry name" value="Nonribosomal peptide synthetase, condensation domain"/>
    <property type="match status" value="1"/>
</dbReference>
<dbReference type="Gene3D" id="1.10.1200.10">
    <property type="entry name" value="ACP-like"/>
    <property type="match status" value="1"/>
</dbReference>
<dbReference type="InterPro" id="IPR009081">
    <property type="entry name" value="PP-bd_ACP"/>
</dbReference>
<dbReference type="NCBIfam" id="TIGR01733">
    <property type="entry name" value="AA-adenyl-dom"/>
    <property type="match status" value="1"/>
</dbReference>
<proteinExistence type="predicted"/>
<dbReference type="SUPFAM" id="SSF56801">
    <property type="entry name" value="Acetyl-CoA synthetase-like"/>
    <property type="match status" value="1"/>
</dbReference>
<dbReference type="Pfam" id="PF00975">
    <property type="entry name" value="Thioesterase"/>
    <property type="match status" value="1"/>
</dbReference>
<keyword evidence="3" id="KW-1185">Reference proteome</keyword>
<dbReference type="Proteomes" id="UP001257277">
    <property type="component" value="Unassembled WGS sequence"/>
</dbReference>
<dbReference type="InterPro" id="IPR020845">
    <property type="entry name" value="AMP-binding_CS"/>
</dbReference>
<dbReference type="Pfam" id="PF00668">
    <property type="entry name" value="Condensation"/>
    <property type="match status" value="1"/>
</dbReference>
<dbReference type="InterPro" id="IPR000873">
    <property type="entry name" value="AMP-dep_synth/lig_dom"/>
</dbReference>
<dbReference type="CDD" id="cd05930">
    <property type="entry name" value="A_NRPS"/>
    <property type="match status" value="1"/>
</dbReference>
<dbReference type="Pfam" id="PF00550">
    <property type="entry name" value="PP-binding"/>
    <property type="match status" value="1"/>
</dbReference>
<dbReference type="SUPFAM" id="SSF52777">
    <property type="entry name" value="CoA-dependent acyltransferases"/>
    <property type="match status" value="2"/>
</dbReference>
<dbReference type="PANTHER" id="PTHR45527">
    <property type="entry name" value="NONRIBOSOMAL PEPTIDE SYNTHETASE"/>
    <property type="match status" value="1"/>
</dbReference>
<dbReference type="Gene3D" id="3.40.50.12780">
    <property type="entry name" value="N-terminal domain of ligase-like"/>
    <property type="match status" value="1"/>
</dbReference>
<protein>
    <submittedName>
        <fullName evidence="2">Amino acid adenylation domain-containing protein</fullName>
    </submittedName>
</protein>
<dbReference type="InterPro" id="IPR045851">
    <property type="entry name" value="AMP-bd_C_sf"/>
</dbReference>
<reference evidence="2 3" key="1">
    <citation type="submission" date="2023-09" db="EMBL/GenBank/DDBJ databases">
        <title>Novel taxa isolated from Blanes Bay.</title>
        <authorList>
            <person name="Rey-Velasco X."/>
            <person name="Lucena T."/>
        </authorList>
    </citation>
    <scope>NUCLEOTIDE SEQUENCE [LARGE SCALE GENOMIC DNA]</scope>
    <source>
        <strain evidence="2 3">S356</strain>
    </source>
</reference>
<evidence type="ECO:0000259" key="1">
    <source>
        <dbReference type="PROSITE" id="PS50075"/>
    </source>
</evidence>
<dbReference type="SUPFAM" id="SSF53474">
    <property type="entry name" value="alpha/beta-Hydrolases"/>
    <property type="match status" value="1"/>
</dbReference>
<dbReference type="Gene3D" id="3.30.559.10">
    <property type="entry name" value="Chloramphenicol acetyltransferase-like domain"/>
    <property type="match status" value="1"/>
</dbReference>
<feature type="domain" description="Carrier" evidence="1">
    <location>
        <begin position="978"/>
        <end position="1053"/>
    </location>
</feature>
<dbReference type="PROSITE" id="PS50075">
    <property type="entry name" value="CARRIER"/>
    <property type="match status" value="1"/>
</dbReference>
<accession>A0ABU3LAZ4</accession>
<dbReference type="InterPro" id="IPR029058">
    <property type="entry name" value="AB_hydrolase_fold"/>
</dbReference>
<gene>
    <name evidence="2" type="ORF">RQM59_00825</name>
</gene>
<dbReference type="SMART" id="SM00824">
    <property type="entry name" value="PKS_TE"/>
    <property type="match status" value="1"/>
</dbReference>